<keyword evidence="2" id="KW-1185">Reference proteome</keyword>
<dbReference type="Proteomes" id="UP001309876">
    <property type="component" value="Unassembled WGS sequence"/>
</dbReference>
<name>A0AAN7Y5R2_9EURO</name>
<sequence>MLELYLLGVHWLLMLDKVKNDVDRARQVLLKFNTRILETRAASNVVTTTRDSGKFLVTDDWQPLGLGWVPIGKVCKEWNIEKL</sequence>
<evidence type="ECO:0000313" key="1">
    <source>
        <dbReference type="EMBL" id="KAK5084777.1"/>
    </source>
</evidence>
<organism evidence="1 2">
    <name type="scientific">Lithohypha guttulata</name>
    <dbReference type="NCBI Taxonomy" id="1690604"/>
    <lineage>
        <taxon>Eukaryota</taxon>
        <taxon>Fungi</taxon>
        <taxon>Dikarya</taxon>
        <taxon>Ascomycota</taxon>
        <taxon>Pezizomycotina</taxon>
        <taxon>Eurotiomycetes</taxon>
        <taxon>Chaetothyriomycetidae</taxon>
        <taxon>Chaetothyriales</taxon>
        <taxon>Trichomeriaceae</taxon>
        <taxon>Lithohypha</taxon>
    </lineage>
</organism>
<proteinExistence type="predicted"/>
<accession>A0AAN7Y5R2</accession>
<gene>
    <name evidence="1" type="ORF">LTR05_005855</name>
</gene>
<protein>
    <submittedName>
        <fullName evidence="1">Uncharacterized protein</fullName>
    </submittedName>
</protein>
<evidence type="ECO:0000313" key="2">
    <source>
        <dbReference type="Proteomes" id="UP001309876"/>
    </source>
</evidence>
<dbReference type="AlphaFoldDB" id="A0AAN7Y5R2"/>
<reference evidence="1 2" key="1">
    <citation type="submission" date="2023-08" db="EMBL/GenBank/DDBJ databases">
        <title>Black Yeasts Isolated from many extreme environments.</title>
        <authorList>
            <person name="Coleine C."/>
            <person name="Stajich J.E."/>
            <person name="Selbmann L."/>
        </authorList>
    </citation>
    <scope>NUCLEOTIDE SEQUENCE [LARGE SCALE GENOMIC DNA]</scope>
    <source>
        <strain evidence="1 2">CCFEE 5910</strain>
    </source>
</reference>
<dbReference type="EMBL" id="JAVRRJ010000005">
    <property type="protein sequence ID" value="KAK5084777.1"/>
    <property type="molecule type" value="Genomic_DNA"/>
</dbReference>
<comment type="caution">
    <text evidence="1">The sequence shown here is derived from an EMBL/GenBank/DDBJ whole genome shotgun (WGS) entry which is preliminary data.</text>
</comment>